<protein>
    <submittedName>
        <fullName evidence="1">Uncharacterized protein</fullName>
    </submittedName>
</protein>
<proteinExistence type="predicted"/>
<dbReference type="AlphaFoldDB" id="A0A2P6QTX3"/>
<sequence>MKVTQKCIAELLSGMRESSSAYYNITRKLNYFVFTLVLLNKNLRAYYNVRHAYNTLKPNLP</sequence>
<gene>
    <name evidence="1" type="ORF">RchiOBHm_Chr4g0404801</name>
</gene>
<accession>A0A2P6QTX3</accession>
<evidence type="ECO:0000313" key="1">
    <source>
        <dbReference type="EMBL" id="PRQ37633.1"/>
    </source>
</evidence>
<dbReference type="Gramene" id="PRQ37633">
    <property type="protein sequence ID" value="PRQ37633"/>
    <property type="gene ID" value="RchiOBHm_Chr4g0404801"/>
</dbReference>
<dbReference type="EMBL" id="PDCK01000042">
    <property type="protein sequence ID" value="PRQ37633.1"/>
    <property type="molecule type" value="Genomic_DNA"/>
</dbReference>
<name>A0A2P6QTX3_ROSCH</name>
<comment type="caution">
    <text evidence="1">The sequence shown here is derived from an EMBL/GenBank/DDBJ whole genome shotgun (WGS) entry which is preliminary data.</text>
</comment>
<reference evidence="1 2" key="1">
    <citation type="journal article" date="2018" name="Nat. Genet.">
        <title>The Rosa genome provides new insights in the design of modern roses.</title>
        <authorList>
            <person name="Bendahmane M."/>
        </authorList>
    </citation>
    <scope>NUCLEOTIDE SEQUENCE [LARGE SCALE GENOMIC DNA]</scope>
    <source>
        <strain evidence="2">cv. Old Blush</strain>
    </source>
</reference>
<dbReference type="Proteomes" id="UP000238479">
    <property type="component" value="Chromosome 4"/>
</dbReference>
<evidence type="ECO:0000313" key="2">
    <source>
        <dbReference type="Proteomes" id="UP000238479"/>
    </source>
</evidence>
<organism evidence="1 2">
    <name type="scientific">Rosa chinensis</name>
    <name type="common">China rose</name>
    <dbReference type="NCBI Taxonomy" id="74649"/>
    <lineage>
        <taxon>Eukaryota</taxon>
        <taxon>Viridiplantae</taxon>
        <taxon>Streptophyta</taxon>
        <taxon>Embryophyta</taxon>
        <taxon>Tracheophyta</taxon>
        <taxon>Spermatophyta</taxon>
        <taxon>Magnoliopsida</taxon>
        <taxon>eudicotyledons</taxon>
        <taxon>Gunneridae</taxon>
        <taxon>Pentapetalae</taxon>
        <taxon>rosids</taxon>
        <taxon>fabids</taxon>
        <taxon>Rosales</taxon>
        <taxon>Rosaceae</taxon>
        <taxon>Rosoideae</taxon>
        <taxon>Rosoideae incertae sedis</taxon>
        <taxon>Rosa</taxon>
    </lineage>
</organism>
<keyword evidence="2" id="KW-1185">Reference proteome</keyword>